<evidence type="ECO:0000313" key="3">
    <source>
        <dbReference type="Proteomes" id="UP000318626"/>
    </source>
</evidence>
<keyword evidence="3" id="KW-1185">Reference proteome</keyword>
<sequence>MSAVHQQPTESRSRSTQRAPQVVVRAGKTFLCSACGTLVQVPEDVVGQLVIAVERSTEDPYRREERASVEPSHDVPPQPRSTPAKTCPPRPGRPKRPAPDGRAAQIIDGLRVPLAGELDRALAWVSFHLKVLDRQGSEVKRLKKLLKQSMSCSRSRGHAKEPAARRSHGPVSHALERHAQADLDVSPGVDDAHQRGPP</sequence>
<gene>
    <name evidence="2" type="ORF">Pan97_17050</name>
</gene>
<dbReference type="KEGG" id="bvo:Pan97_17050"/>
<dbReference type="RefSeq" id="WP_144971626.1">
    <property type="nucleotide sequence ID" value="NZ_CP036289.1"/>
</dbReference>
<dbReference type="EMBL" id="CP036289">
    <property type="protein sequence ID" value="QDU74692.1"/>
    <property type="molecule type" value="Genomic_DNA"/>
</dbReference>
<evidence type="ECO:0000256" key="1">
    <source>
        <dbReference type="SAM" id="MobiDB-lite"/>
    </source>
</evidence>
<protein>
    <submittedName>
        <fullName evidence="2">Uncharacterized protein</fullName>
    </submittedName>
</protein>
<evidence type="ECO:0000313" key="2">
    <source>
        <dbReference type="EMBL" id="QDU74692.1"/>
    </source>
</evidence>
<feature type="compositionally biased region" description="Polar residues" evidence="1">
    <location>
        <begin position="1"/>
        <end position="19"/>
    </location>
</feature>
<feature type="compositionally biased region" description="Basic and acidic residues" evidence="1">
    <location>
        <begin position="56"/>
        <end position="73"/>
    </location>
</feature>
<feature type="region of interest" description="Disordered" evidence="1">
    <location>
        <begin position="56"/>
        <end position="104"/>
    </location>
</feature>
<accession>A0A518C652</accession>
<dbReference type="AlphaFoldDB" id="A0A518C652"/>
<organism evidence="2 3">
    <name type="scientific">Bremerella volcania</name>
    <dbReference type="NCBI Taxonomy" id="2527984"/>
    <lineage>
        <taxon>Bacteria</taxon>
        <taxon>Pseudomonadati</taxon>
        <taxon>Planctomycetota</taxon>
        <taxon>Planctomycetia</taxon>
        <taxon>Pirellulales</taxon>
        <taxon>Pirellulaceae</taxon>
        <taxon>Bremerella</taxon>
    </lineage>
</organism>
<name>A0A518C652_9BACT</name>
<dbReference type="Proteomes" id="UP000318626">
    <property type="component" value="Chromosome"/>
</dbReference>
<feature type="region of interest" description="Disordered" evidence="1">
    <location>
        <begin position="1"/>
        <end position="21"/>
    </location>
</feature>
<proteinExistence type="predicted"/>
<reference evidence="3" key="1">
    <citation type="submission" date="2019-02" db="EMBL/GenBank/DDBJ databases">
        <title>Deep-cultivation of Planctomycetes and their phenomic and genomic characterization uncovers novel biology.</title>
        <authorList>
            <person name="Wiegand S."/>
            <person name="Jogler M."/>
            <person name="Boedeker C."/>
            <person name="Pinto D."/>
            <person name="Vollmers J."/>
            <person name="Rivas-Marin E."/>
            <person name="Kohn T."/>
            <person name="Peeters S.H."/>
            <person name="Heuer A."/>
            <person name="Rast P."/>
            <person name="Oberbeckmann S."/>
            <person name="Bunk B."/>
            <person name="Jeske O."/>
            <person name="Meyerdierks A."/>
            <person name="Storesund J.E."/>
            <person name="Kallscheuer N."/>
            <person name="Luecker S."/>
            <person name="Lage O.M."/>
            <person name="Pohl T."/>
            <person name="Merkel B.J."/>
            <person name="Hornburger P."/>
            <person name="Mueller R.-W."/>
            <person name="Bruemmer F."/>
            <person name="Labrenz M."/>
            <person name="Spormann A.M."/>
            <person name="Op den Camp H."/>
            <person name="Overmann J."/>
            <person name="Amann R."/>
            <person name="Jetten M.S.M."/>
            <person name="Mascher T."/>
            <person name="Medema M.H."/>
            <person name="Devos D.P."/>
            <person name="Kaster A.-K."/>
            <person name="Ovreas L."/>
            <person name="Rohde M."/>
            <person name="Galperin M.Y."/>
            <person name="Jogler C."/>
        </authorList>
    </citation>
    <scope>NUCLEOTIDE SEQUENCE [LARGE SCALE GENOMIC DNA]</scope>
    <source>
        <strain evidence="3">Pan97</strain>
    </source>
</reference>
<feature type="compositionally biased region" description="Pro residues" evidence="1">
    <location>
        <begin position="74"/>
        <end position="91"/>
    </location>
</feature>
<feature type="region of interest" description="Disordered" evidence="1">
    <location>
        <begin position="148"/>
        <end position="198"/>
    </location>
</feature>